<dbReference type="EMBL" id="FR904287">
    <property type="protein sequence ID" value="CDQ57473.1"/>
    <property type="molecule type" value="Genomic_DNA"/>
</dbReference>
<dbReference type="CDD" id="cd14473">
    <property type="entry name" value="FERM_B-lobe"/>
    <property type="match status" value="1"/>
</dbReference>
<dbReference type="GO" id="GO:0005198">
    <property type="term" value="F:structural molecule activity"/>
    <property type="evidence" value="ECO:0007669"/>
    <property type="project" value="InterPro"/>
</dbReference>
<dbReference type="InterPro" id="IPR018979">
    <property type="entry name" value="FERM_N"/>
</dbReference>
<keyword evidence="5" id="KW-0206">Cytoskeleton</keyword>
<feature type="region of interest" description="Disordered" evidence="6">
    <location>
        <begin position="820"/>
        <end position="852"/>
    </location>
</feature>
<dbReference type="InterPro" id="IPR011993">
    <property type="entry name" value="PH-like_dom_sf"/>
</dbReference>
<dbReference type="InterPro" id="IPR019749">
    <property type="entry name" value="Band_41_domain"/>
</dbReference>
<feature type="region of interest" description="Disordered" evidence="6">
    <location>
        <begin position="759"/>
        <end position="788"/>
    </location>
</feature>
<dbReference type="Pfam" id="PF09379">
    <property type="entry name" value="FERM_N"/>
    <property type="match status" value="1"/>
</dbReference>
<feature type="transmembrane region" description="Helical" evidence="7">
    <location>
        <begin position="1011"/>
        <end position="1032"/>
    </location>
</feature>
<feature type="region of interest" description="Disordered" evidence="6">
    <location>
        <begin position="667"/>
        <end position="686"/>
    </location>
</feature>
<dbReference type="SMART" id="SM00295">
    <property type="entry name" value="B41"/>
    <property type="match status" value="1"/>
</dbReference>
<dbReference type="PRINTS" id="PR00935">
    <property type="entry name" value="BAND41"/>
</dbReference>
<feature type="compositionally biased region" description="Acidic residues" evidence="6">
    <location>
        <begin position="211"/>
        <end position="227"/>
    </location>
</feature>
<feature type="compositionally biased region" description="Basic and acidic residues" evidence="6">
    <location>
        <begin position="157"/>
        <end position="183"/>
    </location>
</feature>
<keyword evidence="7" id="KW-0812">Transmembrane</keyword>
<dbReference type="Pfam" id="PF08736">
    <property type="entry name" value="FA"/>
    <property type="match status" value="1"/>
</dbReference>
<dbReference type="PANTHER" id="PTHR23280">
    <property type="entry name" value="4.1 G PROTEIN"/>
    <property type="match status" value="1"/>
</dbReference>
<evidence type="ECO:0000256" key="4">
    <source>
        <dbReference type="ARBA" id="ARBA00023203"/>
    </source>
</evidence>
<evidence type="ECO:0000313" key="9">
    <source>
        <dbReference type="EMBL" id="CDQ57473.1"/>
    </source>
</evidence>
<evidence type="ECO:0000256" key="2">
    <source>
        <dbReference type="ARBA" id="ARBA00022490"/>
    </source>
</evidence>
<feature type="compositionally biased region" description="Polar residues" evidence="6">
    <location>
        <begin position="143"/>
        <end position="153"/>
    </location>
</feature>
<dbReference type="SUPFAM" id="SSF50729">
    <property type="entry name" value="PH domain-like"/>
    <property type="match status" value="1"/>
</dbReference>
<dbReference type="SMART" id="SM01195">
    <property type="entry name" value="FA"/>
    <property type="match status" value="1"/>
</dbReference>
<dbReference type="SUPFAM" id="SSF47031">
    <property type="entry name" value="Second domain of FERM"/>
    <property type="match status" value="1"/>
</dbReference>
<dbReference type="InterPro" id="IPR008379">
    <property type="entry name" value="Band_4.1_C"/>
</dbReference>
<feature type="region of interest" description="Disordered" evidence="6">
    <location>
        <begin position="1178"/>
        <end position="1302"/>
    </location>
</feature>
<feature type="transmembrane region" description="Helical" evidence="7">
    <location>
        <begin position="1052"/>
        <end position="1076"/>
    </location>
</feature>
<dbReference type="InterPro" id="IPR019748">
    <property type="entry name" value="FERM_central"/>
</dbReference>
<feature type="compositionally biased region" description="Basic and acidic residues" evidence="6">
    <location>
        <begin position="9"/>
        <end position="20"/>
    </location>
</feature>
<evidence type="ECO:0000256" key="5">
    <source>
        <dbReference type="ARBA" id="ARBA00023212"/>
    </source>
</evidence>
<feature type="compositionally biased region" description="Low complexity" evidence="6">
    <location>
        <begin position="21"/>
        <end position="31"/>
    </location>
</feature>
<reference evidence="9" key="2">
    <citation type="submission" date="2014-03" db="EMBL/GenBank/DDBJ databases">
        <authorList>
            <person name="Genoscope - CEA"/>
        </authorList>
    </citation>
    <scope>NUCLEOTIDE SEQUENCE</scope>
</reference>
<dbReference type="PROSITE" id="PS00660">
    <property type="entry name" value="FERM_1"/>
    <property type="match status" value="1"/>
</dbReference>
<feature type="region of interest" description="Disordered" evidence="6">
    <location>
        <begin position="1"/>
        <end position="239"/>
    </location>
</feature>
<evidence type="ECO:0000256" key="3">
    <source>
        <dbReference type="ARBA" id="ARBA00022553"/>
    </source>
</evidence>
<dbReference type="InterPro" id="IPR000299">
    <property type="entry name" value="FERM_domain"/>
</dbReference>
<dbReference type="Gene3D" id="1.20.80.10">
    <property type="match status" value="1"/>
</dbReference>
<dbReference type="PaxDb" id="8022-A0A060VR87"/>
<dbReference type="InterPro" id="IPR018980">
    <property type="entry name" value="FERM_PH-like_C"/>
</dbReference>
<dbReference type="PRINTS" id="PR00661">
    <property type="entry name" value="ERMFAMILY"/>
</dbReference>
<keyword evidence="2" id="KW-0963">Cytoplasm</keyword>
<feature type="compositionally biased region" description="Basic and acidic residues" evidence="6">
    <location>
        <begin position="121"/>
        <end position="140"/>
    </location>
</feature>
<feature type="compositionally biased region" description="Polar residues" evidence="6">
    <location>
        <begin position="762"/>
        <end position="781"/>
    </location>
</feature>
<dbReference type="Pfam" id="PF00373">
    <property type="entry name" value="FERM_M"/>
    <property type="match status" value="1"/>
</dbReference>
<feature type="compositionally biased region" description="Acidic residues" evidence="6">
    <location>
        <begin position="1279"/>
        <end position="1288"/>
    </location>
</feature>
<evidence type="ECO:0000256" key="7">
    <source>
        <dbReference type="SAM" id="Phobius"/>
    </source>
</evidence>
<dbReference type="Pfam" id="PF04382">
    <property type="entry name" value="SAB"/>
    <property type="match status" value="1"/>
</dbReference>
<dbReference type="GO" id="GO:0030866">
    <property type="term" value="P:cortical actin cytoskeleton organization"/>
    <property type="evidence" value="ECO:0007669"/>
    <property type="project" value="InterPro"/>
</dbReference>
<dbReference type="InterPro" id="IPR019747">
    <property type="entry name" value="FERM_CS"/>
</dbReference>
<dbReference type="Gene3D" id="3.10.20.90">
    <property type="entry name" value="Phosphatidylinositol 3-kinase Catalytic Subunit, Chain A, domain 1"/>
    <property type="match status" value="1"/>
</dbReference>
<dbReference type="GO" id="GO:0031032">
    <property type="term" value="P:actomyosin structure organization"/>
    <property type="evidence" value="ECO:0007669"/>
    <property type="project" value="TreeGrafter"/>
</dbReference>
<dbReference type="GO" id="GO:0005856">
    <property type="term" value="C:cytoskeleton"/>
    <property type="evidence" value="ECO:0007669"/>
    <property type="project" value="UniProtKB-SubCell"/>
</dbReference>
<keyword evidence="3" id="KW-0597">Phosphoprotein</keyword>
<dbReference type="Pfam" id="PF09380">
    <property type="entry name" value="FERM_C"/>
    <property type="match status" value="1"/>
</dbReference>
<dbReference type="CDD" id="cd13184">
    <property type="entry name" value="FERM_C_4_1_family"/>
    <property type="match status" value="1"/>
</dbReference>
<dbReference type="GO" id="GO:0005886">
    <property type="term" value="C:plasma membrane"/>
    <property type="evidence" value="ECO:0007669"/>
    <property type="project" value="TreeGrafter"/>
</dbReference>
<comment type="subcellular location">
    <subcellularLocation>
        <location evidence="1">Cytoplasm</location>
        <location evidence="1">Cytoskeleton</location>
    </subcellularLocation>
</comment>
<accession>A0A060VR87</accession>
<dbReference type="STRING" id="8022.A0A060VR87"/>
<evidence type="ECO:0000313" key="10">
    <source>
        <dbReference type="Proteomes" id="UP000193380"/>
    </source>
</evidence>
<dbReference type="SUPFAM" id="SSF54236">
    <property type="entry name" value="Ubiquitin-like"/>
    <property type="match status" value="1"/>
</dbReference>
<evidence type="ECO:0000256" key="1">
    <source>
        <dbReference type="ARBA" id="ARBA00004245"/>
    </source>
</evidence>
<feature type="compositionally biased region" description="Basic and acidic residues" evidence="6">
    <location>
        <begin position="192"/>
        <end position="210"/>
    </location>
</feature>
<dbReference type="PANTHER" id="PTHR23280:SF41">
    <property type="entry name" value="BAND 4.1-LIKE PROTEIN 2"/>
    <property type="match status" value="1"/>
</dbReference>
<feature type="transmembrane region" description="Helical" evidence="7">
    <location>
        <begin position="717"/>
        <end position="748"/>
    </location>
</feature>
<organism evidence="9 10">
    <name type="scientific">Oncorhynchus mykiss</name>
    <name type="common">Rainbow trout</name>
    <name type="synonym">Salmo gairdneri</name>
    <dbReference type="NCBI Taxonomy" id="8022"/>
    <lineage>
        <taxon>Eukaryota</taxon>
        <taxon>Metazoa</taxon>
        <taxon>Chordata</taxon>
        <taxon>Craniata</taxon>
        <taxon>Vertebrata</taxon>
        <taxon>Euteleostomi</taxon>
        <taxon>Actinopterygii</taxon>
        <taxon>Neopterygii</taxon>
        <taxon>Teleostei</taxon>
        <taxon>Protacanthopterygii</taxon>
        <taxon>Salmoniformes</taxon>
        <taxon>Salmonidae</taxon>
        <taxon>Salmoninae</taxon>
        <taxon>Oncorhynchus</taxon>
    </lineage>
</organism>
<dbReference type="InterPro" id="IPR014352">
    <property type="entry name" value="FERM/acyl-CoA-bd_prot_sf"/>
</dbReference>
<dbReference type="FunFam" id="2.30.29.30:FF:000001">
    <property type="entry name" value="Erythrocyte membrane protein band 4.1"/>
    <property type="match status" value="1"/>
</dbReference>
<dbReference type="InterPro" id="IPR035963">
    <property type="entry name" value="FERM_2"/>
</dbReference>
<dbReference type="Pfam" id="PF05902">
    <property type="entry name" value="4_1_CTD"/>
    <property type="match status" value="1"/>
</dbReference>
<dbReference type="FunFam" id="1.20.80.10:FF:000001">
    <property type="entry name" value="Erythrocyte membrane protein band 4.1"/>
    <property type="match status" value="1"/>
</dbReference>
<dbReference type="Proteomes" id="UP000193380">
    <property type="component" value="Unassembled WGS sequence"/>
</dbReference>
<dbReference type="PROSITE" id="PS50057">
    <property type="entry name" value="FERM_3"/>
    <property type="match status" value="1"/>
</dbReference>
<dbReference type="SMART" id="SM01196">
    <property type="entry name" value="FERM_C"/>
    <property type="match status" value="1"/>
</dbReference>
<feature type="domain" description="FERM" evidence="8">
    <location>
        <begin position="251"/>
        <end position="532"/>
    </location>
</feature>
<protein>
    <recommendedName>
        <fullName evidence="8">FERM domain-containing protein</fullName>
    </recommendedName>
</protein>
<keyword evidence="7" id="KW-1133">Transmembrane helix</keyword>
<proteinExistence type="predicted"/>
<gene>
    <name evidence="9" type="ORF">GSONMT00072208001</name>
</gene>
<feature type="transmembrane region" description="Helical" evidence="7">
    <location>
        <begin position="1116"/>
        <end position="1133"/>
    </location>
</feature>
<name>A0A060VR87_ONCMY</name>
<evidence type="ECO:0000259" key="8">
    <source>
        <dbReference type="PROSITE" id="PS50057"/>
    </source>
</evidence>
<dbReference type="Gene3D" id="2.30.29.30">
    <property type="entry name" value="Pleckstrin-homology domain (PH domain)/Phosphotyrosine-binding domain (PTB)"/>
    <property type="match status" value="1"/>
</dbReference>
<sequence>MTTEVGSETEVRKEPEKAEEQPAAPESEPAATNQTDEAKAAEQSANDHPAPATDSAEAPAEAKETQEEAQPADNATPQEGEDTPASPPASEKKGISRFLPPWLKKQKSQSQVGPKESQAAPKEEAGVASVKEEDGEKGEQAEAEQTSSPTAAQPQVEEEKINGEPKPEQKEEVKSEEKEEENHSTGSADTQPAKEEKAAEESQEKSAAEEENKEAEEGGEEKKDEEESPKPEGGHSFIKSPLKLTKKVKMVMCHVTMLDGSQFPCEVEKRAKGQYLFFKVYEALNLLEKDYFGLSYKDNADQTCWLDPTKEIKRQIRNATWQFAFNVKFYPPDPSQLTEDITRYLLCLQLRQDIVSGRLPCSFVTHSLLGSYALQAELGDHDSGEHRLDYISDFQFAPSQTKEMEEKVVELHKTHRGMTPAQADAQFLENAKKLSMYGVDLHHAKDSEGVDIMLGVCANGLLIYKDRLRINRFAWPKILKISYKRSNFYIKIRPGETEQFESSVGFKLPNHRAAKRVWKVCVENHTFFRLMTPEAPIKAKFLTLGSKFRYSGRTQAQTRQASTLIDRPAPYFERTSSKRISRSLDGAPMINVTEAQESAPTSGENGREPGLELSSDSKSIFMFPLSFSSSSSISSLPPILDTISELDVLSDISEDGDRDYPAEQYHHQPLEASPPPSPLACSSEPQEGLPQDCAACLVPAGLQRFLPLSSPSLVPSFMFILAVLLSASQSLALAFLLALPLALSLCYLEPKAPAPKIHKKLQISSTQKQDQTAAQYPSQGQHVHPPPPSNHALLSSWLLLPQSHDIAPLCGAAGNRPFPSSISPSLSPNKNHSHYMQVEEEPSEGAAATPTEGTEVCEGPLLRVQGENIYVRHSNLMLEDLDKTQEDVLKHQASISELKRSFMEATPEPRPSQWEKRLTASPATSLRLQAQGPCPTASPPVPPACLHVLYSPPPNGWLSLSHYCCCSERSASDRISSLADCPRLKHSDLCISVLSRRCTLCQTAPPNVLPLLYLCLAVLSGVLHACLSLVTLVTLSTPDKQVIVFTHRPWVWSWTCVINSVCVCVVFLRALLYLLLRCTVCVDYLLSSNVCPSSNSDIFALSFSNLSISSSSHPSLYLSLLFLVAVTLPVLHLLPFPSVLIFVALPFFQLVVSLVAPKGSVTITTPEVITHVAVESEVEKPKDEVMEEQKRPVSVSSDSEEEEEEEAGEYHPQVTVSASIKEEPEEEGEEEEEQQVNEEPAAEPLPEPVESPEDILVTPDEAPNGHAESPEGHPGPVALEEEEEEEEEPRVNGDASHSETERLPQVICCSEPPVVKTEMVTISDTFAAQKTEIATKEVPIVHTETKTITYEAAQLDGSGDGEPGVLMTAQTITSESLCTTTTTHITKTLKGGLSETRIEKRIVITGDSDIDHDQALAQAIKEAKEQHPDMSVTRVVVHKETELAEEGED</sequence>
<dbReference type="InterPro" id="IPR029071">
    <property type="entry name" value="Ubiquitin-like_domsf"/>
</dbReference>
<keyword evidence="4" id="KW-0009">Actin-binding</keyword>
<dbReference type="GO" id="GO:0003779">
    <property type="term" value="F:actin binding"/>
    <property type="evidence" value="ECO:0007669"/>
    <property type="project" value="UniProtKB-KW"/>
</dbReference>
<evidence type="ECO:0000256" key="6">
    <source>
        <dbReference type="SAM" id="MobiDB-lite"/>
    </source>
</evidence>
<feature type="compositionally biased region" description="Acidic residues" evidence="6">
    <location>
        <begin position="1223"/>
        <end position="1236"/>
    </location>
</feature>
<dbReference type="InterPro" id="IPR014847">
    <property type="entry name" value="FA"/>
</dbReference>
<keyword evidence="7" id="KW-0472">Membrane</keyword>
<dbReference type="InterPro" id="IPR000798">
    <property type="entry name" value="Ez/rad/moesin-like"/>
</dbReference>
<dbReference type="InterPro" id="IPR007477">
    <property type="entry name" value="SAB_dom"/>
</dbReference>
<feature type="compositionally biased region" description="Acidic residues" evidence="6">
    <location>
        <begin position="1198"/>
        <end position="1207"/>
    </location>
</feature>
<dbReference type="PROSITE" id="PS00661">
    <property type="entry name" value="FERM_2"/>
    <property type="match status" value="1"/>
</dbReference>
<reference evidence="9" key="1">
    <citation type="journal article" date="2014" name="Nat. Commun.">
        <title>The rainbow trout genome provides novel insights into evolution after whole-genome duplication in vertebrates.</title>
        <authorList>
            <person name="Berthelot C."/>
            <person name="Brunet F."/>
            <person name="Chalopin D."/>
            <person name="Juanchich A."/>
            <person name="Bernard M."/>
            <person name="Noel B."/>
            <person name="Bento P."/>
            <person name="Da Silva C."/>
            <person name="Labadie K."/>
            <person name="Alberti A."/>
            <person name="Aury J.M."/>
            <person name="Louis A."/>
            <person name="Dehais P."/>
            <person name="Bardou P."/>
            <person name="Montfort J."/>
            <person name="Klopp C."/>
            <person name="Cabau C."/>
            <person name="Gaspin C."/>
            <person name="Thorgaard G.H."/>
            <person name="Boussaha M."/>
            <person name="Quillet E."/>
            <person name="Guyomard R."/>
            <person name="Galiana D."/>
            <person name="Bobe J."/>
            <person name="Volff J.N."/>
            <person name="Genet C."/>
            <person name="Wincker P."/>
            <person name="Jaillon O."/>
            <person name="Roest Crollius H."/>
            <person name="Guiguen Y."/>
        </authorList>
    </citation>
    <scope>NUCLEOTIDE SEQUENCE [LARGE SCALE GENOMIC DNA]</scope>
</reference>
<feature type="compositionally biased region" description="Basic and acidic residues" evidence="6">
    <location>
        <begin position="1178"/>
        <end position="1191"/>
    </location>
</feature>
<dbReference type="FunFam" id="3.10.20.90:FF:000002">
    <property type="entry name" value="Erythrocyte protein band 4.1-like 3"/>
    <property type="match status" value="1"/>
</dbReference>